<dbReference type="EMBL" id="CP066167">
    <property type="protein sequence ID" value="QQD17837.1"/>
    <property type="molecule type" value="Genomic_DNA"/>
</dbReference>
<dbReference type="InterPro" id="IPR013785">
    <property type="entry name" value="Aldolase_TIM"/>
</dbReference>
<accession>A0A7T4R068</accession>
<dbReference type="Gene3D" id="3.20.20.70">
    <property type="entry name" value="Aldolase class I"/>
    <property type="match status" value="1"/>
</dbReference>
<dbReference type="AlphaFoldDB" id="A0A7T4R068"/>
<keyword evidence="4" id="KW-0503">Monooxygenase</keyword>
<keyword evidence="2" id="KW-0288">FMN</keyword>
<evidence type="ECO:0000256" key="1">
    <source>
        <dbReference type="ARBA" id="ARBA00022630"/>
    </source>
</evidence>
<dbReference type="PANTHER" id="PTHR32332:SF20">
    <property type="entry name" value="2-NITROPROPANE DIOXYGENASE-LIKE PROTEIN"/>
    <property type="match status" value="1"/>
</dbReference>
<dbReference type="InterPro" id="IPR004136">
    <property type="entry name" value="NMO"/>
</dbReference>
<dbReference type="RefSeq" id="WP_198569336.1">
    <property type="nucleotide sequence ID" value="NZ_CP066167.1"/>
</dbReference>
<reference evidence="4 5" key="1">
    <citation type="submission" date="2020-12" db="EMBL/GenBank/DDBJ databases">
        <authorList>
            <person name="Shan Y."/>
        </authorList>
    </citation>
    <scope>NUCLEOTIDE SEQUENCE [LARGE SCALE GENOMIC DNA]</scope>
    <source>
        <strain evidence="5">csc3.9</strain>
    </source>
</reference>
<keyword evidence="1" id="KW-0285">Flavoprotein</keyword>
<evidence type="ECO:0000256" key="2">
    <source>
        <dbReference type="ARBA" id="ARBA00022643"/>
    </source>
</evidence>
<dbReference type="Pfam" id="PF03060">
    <property type="entry name" value="NMO"/>
    <property type="match status" value="2"/>
</dbReference>
<name>A0A7T4R068_9GAMM</name>
<sequence length="359" mass="37497">MVTVFSFATPPNLAPGQSNCSESGSMIKTRVTEMLGIQHPIIQGGMMAVGLAELASAVSNAGGLGIITALTQPTPDDLRKEIARCKEMTDKPFGVNVTLLPTINPVPYDEYVQAIIEGGVKVVETAGRSPEAFMPAFNAAGVKVIHKCTSVRHALKAEAIGCAAASVDGFECAGHPGEDDIPNMVLLPCAAAKLSIPMIASGGIGNGQGLAAALALGAEAVNMGTRFVATKEAPVHQNVKDMMVQSSELDTALIFRTLKNTARIYKNSIAKQVLEIESKPGDTDFTDLQPLVAGKRGRENVLEKGDTDDGVWTAGLVMGLIDDIPSCQELVERMVSEAEAIIGQRLAGMLSTAPSAIAS</sequence>
<gene>
    <name evidence="4" type="ORF">I6N98_16070</name>
</gene>
<evidence type="ECO:0000256" key="3">
    <source>
        <dbReference type="ARBA" id="ARBA00023002"/>
    </source>
</evidence>
<dbReference type="GO" id="GO:0018580">
    <property type="term" value="F:nitronate monooxygenase activity"/>
    <property type="evidence" value="ECO:0007669"/>
    <property type="project" value="InterPro"/>
</dbReference>
<proteinExistence type="predicted"/>
<keyword evidence="3" id="KW-0560">Oxidoreductase</keyword>
<keyword evidence="5" id="KW-1185">Reference proteome</keyword>
<dbReference type="PANTHER" id="PTHR32332">
    <property type="entry name" value="2-NITROPROPANE DIOXYGENASE"/>
    <property type="match status" value="1"/>
</dbReference>
<evidence type="ECO:0000313" key="5">
    <source>
        <dbReference type="Proteomes" id="UP000596063"/>
    </source>
</evidence>
<organism evidence="4 5">
    <name type="scientific">Spongiibacter nanhainus</name>
    <dbReference type="NCBI Taxonomy" id="2794344"/>
    <lineage>
        <taxon>Bacteria</taxon>
        <taxon>Pseudomonadati</taxon>
        <taxon>Pseudomonadota</taxon>
        <taxon>Gammaproteobacteria</taxon>
        <taxon>Cellvibrionales</taxon>
        <taxon>Spongiibacteraceae</taxon>
        <taxon>Spongiibacter</taxon>
    </lineage>
</organism>
<dbReference type="CDD" id="cd04730">
    <property type="entry name" value="NPD_like"/>
    <property type="match status" value="1"/>
</dbReference>
<dbReference type="SUPFAM" id="SSF51412">
    <property type="entry name" value="Inosine monophosphate dehydrogenase (IMPDH)"/>
    <property type="match status" value="1"/>
</dbReference>
<dbReference type="Proteomes" id="UP000596063">
    <property type="component" value="Chromosome"/>
</dbReference>
<dbReference type="KEGG" id="snan:I6N98_16070"/>
<evidence type="ECO:0000313" key="4">
    <source>
        <dbReference type="EMBL" id="QQD17837.1"/>
    </source>
</evidence>
<protein>
    <submittedName>
        <fullName evidence="4">Nitronate monooxygenase</fullName>
    </submittedName>
</protein>